<comment type="similarity">
    <text evidence="3">Belongs to the glycosyltransferase 9 family.</text>
</comment>
<name>A0AAX4HIS9_9BACT</name>
<evidence type="ECO:0000313" key="7">
    <source>
        <dbReference type="Proteomes" id="UP001324634"/>
    </source>
</evidence>
<dbReference type="SUPFAM" id="SSF53756">
    <property type="entry name" value="UDP-Glycosyltransferase/glycogen phosphorylase"/>
    <property type="match status" value="1"/>
</dbReference>
<dbReference type="InterPro" id="IPR051199">
    <property type="entry name" value="LPS_LOS_Heptosyltrfase"/>
</dbReference>
<dbReference type="PANTHER" id="PTHR30160">
    <property type="entry name" value="TETRAACYLDISACCHARIDE 4'-KINASE-RELATED"/>
    <property type="match status" value="1"/>
</dbReference>
<dbReference type="CDD" id="cd03789">
    <property type="entry name" value="GT9_LPS_heptosyltransferase"/>
    <property type="match status" value="1"/>
</dbReference>
<reference evidence="6 7" key="1">
    <citation type="submission" date="2023-11" db="EMBL/GenBank/DDBJ databases">
        <title>Peredibacter starrii A3.12.</title>
        <authorList>
            <person name="Mitchell R.J."/>
        </authorList>
    </citation>
    <scope>NUCLEOTIDE SEQUENCE [LARGE SCALE GENOMIC DNA]</scope>
    <source>
        <strain evidence="6 7">A3.12</strain>
    </source>
</reference>
<dbReference type="InterPro" id="IPR011910">
    <property type="entry name" value="RfaF"/>
</dbReference>
<dbReference type="Proteomes" id="UP001324634">
    <property type="component" value="Chromosome"/>
</dbReference>
<proteinExistence type="inferred from homology"/>
<dbReference type="GO" id="GO:0005829">
    <property type="term" value="C:cytosol"/>
    <property type="evidence" value="ECO:0007669"/>
    <property type="project" value="TreeGrafter"/>
</dbReference>
<dbReference type="EMBL" id="CP139487">
    <property type="protein sequence ID" value="WPU63135.1"/>
    <property type="molecule type" value="Genomic_DNA"/>
</dbReference>
<dbReference type="Gene3D" id="3.40.50.2000">
    <property type="entry name" value="Glycogen Phosphorylase B"/>
    <property type="match status" value="2"/>
</dbReference>
<evidence type="ECO:0000256" key="5">
    <source>
        <dbReference type="ARBA" id="ARBA00047503"/>
    </source>
</evidence>
<dbReference type="GO" id="GO:0008713">
    <property type="term" value="F:ADP-heptose-lipopolysaccharide heptosyltransferase activity"/>
    <property type="evidence" value="ECO:0007669"/>
    <property type="project" value="UniProtKB-EC"/>
</dbReference>
<evidence type="ECO:0000256" key="2">
    <source>
        <dbReference type="ARBA" id="ARBA00022679"/>
    </source>
</evidence>
<dbReference type="Pfam" id="PF01075">
    <property type="entry name" value="Glyco_transf_9"/>
    <property type="match status" value="1"/>
</dbReference>
<sequence>MNAWLDAKNILCIRLDAMGDVMMTTPALSALKKQLPDRRLTLLTSKQGMEIAKSIPLFDQVISYHAPWLKASGTLNDPGPDFEMIELLKKEKFDGVIIFTVYSQNPLPSAMLCYLAGIPLRAAICRENPYSLLTDWIKETEPHEILRHEVKRHLDLVHELGASRDPRPLILAVDPKAKLEVEGKLMDLQSPWIIIHPGATAESRRYKTSGFAAVADLITEELGIKVLFTGGSDEREIISEIQSLMRHDSINLAGKLSLKEMIALIQKAPLIISNNSGPVHMAAALGTPVLVLYALTNPQHTPWMVPHQILYKDVDCRYCYKSVCPKGTNACLDIDPELIFEKARILLEEEPTPCFDFQAIYPLPI</sequence>
<keyword evidence="7" id="KW-1185">Reference proteome</keyword>
<comment type="catalytic activity">
    <reaction evidence="5">
        <text>an L-alpha-D-Hep-(1-&gt;5)-[alpha-Kdo-(2-&gt;4)]-alpha-Kdo-(2-&gt;6)-lipid A + ADP-L-glycero-beta-D-manno-heptose = an L-alpha-D-Hep-(1-&gt;3)-L-alpha-D-Hep-(1-&gt;5)-[alpha-Kdo-(2-&gt;4)]-alpha-Kdo-(2-&gt;6)-lipid A + ADP + H(+)</text>
        <dbReference type="Rhea" id="RHEA:74071"/>
        <dbReference type="ChEBI" id="CHEBI:15378"/>
        <dbReference type="ChEBI" id="CHEBI:61506"/>
        <dbReference type="ChEBI" id="CHEBI:193068"/>
        <dbReference type="ChEBI" id="CHEBI:193069"/>
        <dbReference type="ChEBI" id="CHEBI:456216"/>
        <dbReference type="EC" id="2.4.99.24"/>
    </reaction>
</comment>
<accession>A0AAX4HIS9</accession>
<dbReference type="NCBIfam" id="TIGR02195">
    <property type="entry name" value="heptsyl_trn_II"/>
    <property type="match status" value="1"/>
</dbReference>
<evidence type="ECO:0000256" key="4">
    <source>
        <dbReference type="ARBA" id="ARBA00044042"/>
    </source>
</evidence>
<dbReference type="KEGG" id="psti:SOO65_10610"/>
<evidence type="ECO:0000313" key="6">
    <source>
        <dbReference type="EMBL" id="WPU63135.1"/>
    </source>
</evidence>
<keyword evidence="2" id="KW-0808">Transferase</keyword>
<dbReference type="GO" id="GO:0009244">
    <property type="term" value="P:lipopolysaccharide core region biosynthetic process"/>
    <property type="evidence" value="ECO:0007669"/>
    <property type="project" value="TreeGrafter"/>
</dbReference>
<keyword evidence="1" id="KW-0328">Glycosyltransferase</keyword>
<dbReference type="EC" id="2.4.99.24" evidence="4"/>
<dbReference type="InterPro" id="IPR002201">
    <property type="entry name" value="Glyco_trans_9"/>
</dbReference>
<gene>
    <name evidence="6" type="primary">waaF</name>
    <name evidence="6" type="ORF">SOO65_10610</name>
</gene>
<evidence type="ECO:0000256" key="3">
    <source>
        <dbReference type="ARBA" id="ARBA00043995"/>
    </source>
</evidence>
<organism evidence="6 7">
    <name type="scientific">Peredibacter starrii</name>
    <dbReference type="NCBI Taxonomy" id="28202"/>
    <lineage>
        <taxon>Bacteria</taxon>
        <taxon>Pseudomonadati</taxon>
        <taxon>Bdellovibrionota</taxon>
        <taxon>Bacteriovoracia</taxon>
        <taxon>Bacteriovoracales</taxon>
        <taxon>Bacteriovoracaceae</taxon>
        <taxon>Peredibacter</taxon>
    </lineage>
</organism>
<evidence type="ECO:0000256" key="1">
    <source>
        <dbReference type="ARBA" id="ARBA00022676"/>
    </source>
</evidence>
<protein>
    <recommendedName>
        <fullName evidence="4">lipopolysaccharide heptosyltransferase II</fullName>
        <ecNumber evidence="4">2.4.99.24</ecNumber>
    </recommendedName>
</protein>
<dbReference type="RefSeq" id="WP_321389295.1">
    <property type="nucleotide sequence ID" value="NZ_CP139487.1"/>
</dbReference>
<dbReference type="AlphaFoldDB" id="A0AAX4HIS9"/>